<feature type="compositionally biased region" description="Gly residues" evidence="1">
    <location>
        <begin position="53"/>
        <end position="76"/>
    </location>
</feature>
<evidence type="ECO:0000313" key="3">
    <source>
        <dbReference type="Proteomes" id="UP000094342"/>
    </source>
</evidence>
<feature type="compositionally biased region" description="Low complexity" evidence="1">
    <location>
        <begin position="81"/>
        <end position="90"/>
    </location>
</feature>
<dbReference type="Proteomes" id="UP000094342">
    <property type="component" value="Unassembled WGS sequence"/>
</dbReference>
<comment type="caution">
    <text evidence="2">The sequence shown here is derived from an EMBL/GenBank/DDBJ whole genome shotgun (WGS) entry which is preliminary data.</text>
</comment>
<protein>
    <recommendedName>
        <fullName evidence="4">Glycine-rich cell wall protein</fullName>
    </recommendedName>
</protein>
<organism evidence="2 3">
    <name type="scientific">Sinorhizobium alkalisoli</name>
    <dbReference type="NCBI Taxonomy" id="1752398"/>
    <lineage>
        <taxon>Bacteria</taxon>
        <taxon>Pseudomonadati</taxon>
        <taxon>Pseudomonadota</taxon>
        <taxon>Alphaproteobacteria</taxon>
        <taxon>Hyphomicrobiales</taxon>
        <taxon>Rhizobiaceae</taxon>
        <taxon>Sinorhizobium/Ensifer group</taxon>
        <taxon>Sinorhizobium</taxon>
    </lineage>
</organism>
<name>A0A1E3V6N6_9HYPH</name>
<keyword evidence="3" id="KW-1185">Reference proteome</keyword>
<gene>
    <name evidence="2" type="ORF">A8M32_24020</name>
</gene>
<proteinExistence type="predicted"/>
<dbReference type="OrthoDB" id="8420605at2"/>
<accession>A0A1E3V6N6</accession>
<feature type="region of interest" description="Disordered" evidence="1">
    <location>
        <begin position="42"/>
        <end position="113"/>
    </location>
</feature>
<sequence length="145" mass="14883">MTVLKKTKTTRRKTMAVLFVASVGFVALPYKATISGLSLEVAPQSALAKNEGKGNGGGNGNSGGNGRGGGSGGGSSKGRDSSTSGSSARGTGTGNNGSTLRVRHAKGISEEIRNGRYIMKDARGRIIVNRSATEDDQKRLLSLID</sequence>
<dbReference type="EMBL" id="LYBW01000064">
    <property type="protein sequence ID" value="ODR88771.1"/>
    <property type="molecule type" value="Genomic_DNA"/>
</dbReference>
<dbReference type="RefSeq" id="WP_069461155.1">
    <property type="nucleotide sequence ID" value="NZ_LYBW01000064.1"/>
</dbReference>
<dbReference type="AlphaFoldDB" id="A0A1E3V6N6"/>
<reference evidence="3" key="1">
    <citation type="submission" date="2016-05" db="EMBL/GenBank/DDBJ databases">
        <authorList>
            <person name="Li Y."/>
        </authorList>
    </citation>
    <scope>NUCLEOTIDE SEQUENCE [LARGE SCALE GENOMIC DNA]</scope>
    <source>
        <strain evidence="3">YIC4027</strain>
    </source>
</reference>
<evidence type="ECO:0000256" key="1">
    <source>
        <dbReference type="SAM" id="MobiDB-lite"/>
    </source>
</evidence>
<evidence type="ECO:0000313" key="2">
    <source>
        <dbReference type="EMBL" id="ODR88771.1"/>
    </source>
</evidence>
<evidence type="ECO:0008006" key="4">
    <source>
        <dbReference type="Google" id="ProtNLM"/>
    </source>
</evidence>